<proteinExistence type="predicted"/>
<dbReference type="OrthoDB" id="310217at2759"/>
<dbReference type="InterPro" id="IPR011009">
    <property type="entry name" value="Kinase-like_dom_sf"/>
</dbReference>
<feature type="non-terminal residue" evidence="2">
    <location>
        <position position="1"/>
    </location>
</feature>
<evidence type="ECO:0000313" key="3">
    <source>
        <dbReference type="Proteomes" id="UP000800038"/>
    </source>
</evidence>
<dbReference type="AlphaFoldDB" id="A0A6A5SRZ7"/>
<dbReference type="InterPro" id="IPR053235">
    <property type="entry name" value="Ser_Thr_kinase"/>
</dbReference>
<reference evidence="2" key="1">
    <citation type="journal article" date="2020" name="Stud. Mycol.">
        <title>101 Dothideomycetes genomes: a test case for predicting lifestyles and emergence of pathogens.</title>
        <authorList>
            <person name="Haridas S."/>
            <person name="Albert R."/>
            <person name="Binder M."/>
            <person name="Bloem J."/>
            <person name="Labutti K."/>
            <person name="Salamov A."/>
            <person name="Andreopoulos B."/>
            <person name="Baker S."/>
            <person name="Barry K."/>
            <person name="Bills G."/>
            <person name="Bluhm B."/>
            <person name="Cannon C."/>
            <person name="Castanera R."/>
            <person name="Culley D."/>
            <person name="Daum C."/>
            <person name="Ezra D."/>
            <person name="Gonzalez J."/>
            <person name="Henrissat B."/>
            <person name="Kuo A."/>
            <person name="Liang C."/>
            <person name="Lipzen A."/>
            <person name="Lutzoni F."/>
            <person name="Magnuson J."/>
            <person name="Mondo S."/>
            <person name="Nolan M."/>
            <person name="Ohm R."/>
            <person name="Pangilinan J."/>
            <person name="Park H.-J."/>
            <person name="Ramirez L."/>
            <person name="Alfaro M."/>
            <person name="Sun H."/>
            <person name="Tritt A."/>
            <person name="Yoshinaga Y."/>
            <person name="Zwiers L.-H."/>
            <person name="Turgeon B."/>
            <person name="Goodwin S."/>
            <person name="Spatafora J."/>
            <person name="Crous P."/>
            <person name="Grigoriev I."/>
        </authorList>
    </citation>
    <scope>NUCLEOTIDE SEQUENCE</scope>
    <source>
        <strain evidence="2">CBS 161.51</strain>
    </source>
</reference>
<protein>
    <recommendedName>
        <fullName evidence="1">Protein kinase domain-containing protein</fullName>
    </recommendedName>
</protein>
<gene>
    <name evidence="2" type="ORF">EJ02DRAFT_486270</name>
</gene>
<dbReference type="Gene3D" id="1.10.510.10">
    <property type="entry name" value="Transferase(Phosphotransferase) domain 1"/>
    <property type="match status" value="1"/>
</dbReference>
<dbReference type="GO" id="GO:0005524">
    <property type="term" value="F:ATP binding"/>
    <property type="evidence" value="ECO:0007669"/>
    <property type="project" value="InterPro"/>
</dbReference>
<dbReference type="PROSITE" id="PS50011">
    <property type="entry name" value="PROTEIN_KINASE_DOM"/>
    <property type="match status" value="1"/>
</dbReference>
<dbReference type="EMBL" id="ML976026">
    <property type="protein sequence ID" value="KAF1943321.1"/>
    <property type="molecule type" value="Genomic_DNA"/>
</dbReference>
<dbReference type="GO" id="GO:0005737">
    <property type="term" value="C:cytoplasm"/>
    <property type="evidence" value="ECO:0007669"/>
    <property type="project" value="TreeGrafter"/>
</dbReference>
<evidence type="ECO:0000259" key="1">
    <source>
        <dbReference type="PROSITE" id="PS50011"/>
    </source>
</evidence>
<keyword evidence="3" id="KW-1185">Reference proteome</keyword>
<dbReference type="GO" id="GO:0004674">
    <property type="term" value="F:protein serine/threonine kinase activity"/>
    <property type="evidence" value="ECO:0007669"/>
    <property type="project" value="TreeGrafter"/>
</dbReference>
<dbReference type="PANTHER" id="PTHR24361">
    <property type="entry name" value="MITOGEN-ACTIVATED KINASE KINASE KINASE"/>
    <property type="match status" value="1"/>
</dbReference>
<dbReference type="SUPFAM" id="SSF56112">
    <property type="entry name" value="Protein kinase-like (PK-like)"/>
    <property type="match status" value="1"/>
</dbReference>
<organism evidence="2 3">
    <name type="scientific">Clathrospora elynae</name>
    <dbReference type="NCBI Taxonomy" id="706981"/>
    <lineage>
        <taxon>Eukaryota</taxon>
        <taxon>Fungi</taxon>
        <taxon>Dikarya</taxon>
        <taxon>Ascomycota</taxon>
        <taxon>Pezizomycotina</taxon>
        <taxon>Dothideomycetes</taxon>
        <taxon>Pleosporomycetidae</taxon>
        <taxon>Pleosporales</taxon>
        <taxon>Diademaceae</taxon>
        <taxon>Clathrospora</taxon>
    </lineage>
</organism>
<feature type="domain" description="Protein kinase" evidence="1">
    <location>
        <begin position="1"/>
        <end position="134"/>
    </location>
</feature>
<name>A0A6A5SRZ7_9PLEO</name>
<accession>A0A6A5SRZ7</accession>
<dbReference type="Proteomes" id="UP000800038">
    <property type="component" value="Unassembled WGS sequence"/>
</dbReference>
<dbReference type="InterPro" id="IPR000719">
    <property type="entry name" value="Prot_kinase_dom"/>
</dbReference>
<evidence type="ECO:0000313" key="2">
    <source>
        <dbReference type="EMBL" id="KAF1943321.1"/>
    </source>
</evidence>
<sequence length="271" mass="30439">ANILLTREENQIVAKLADFGCAKSEDFLAHQEPKDAIRASVLTPGFDAPEYPYFSGASDVWQLGLSILCLCTGNLIPRSNHNKNGKSWDKERPAGPKYSTELSWSLRFCLAGDTKKRPNVKQILRYLNKQYDVVMNRLPANVVPLEIWDHRGGQVLNVPQPGPPEAYGQPMPPPRFIYPAHQPGRNQHPVRPGLPGHMLSDPGIDHMGQLRQMGNPFGQQIPYGPFLMGMRGLHPSMFEEEHDGPRIPPGYDPHMFGGFNLMFNPHCRGFR</sequence>
<dbReference type="Pfam" id="PF00069">
    <property type="entry name" value="Pkinase"/>
    <property type="match status" value="1"/>
</dbReference>